<dbReference type="Proteomes" id="UP001139485">
    <property type="component" value="Unassembled WGS sequence"/>
</dbReference>
<dbReference type="InterPro" id="IPR036388">
    <property type="entry name" value="WH-like_DNA-bd_sf"/>
</dbReference>
<evidence type="ECO:0000259" key="1">
    <source>
        <dbReference type="SMART" id="SM00421"/>
    </source>
</evidence>
<evidence type="ECO:0000313" key="3">
    <source>
        <dbReference type="Proteomes" id="UP001139485"/>
    </source>
</evidence>
<dbReference type="Gene3D" id="1.10.10.10">
    <property type="entry name" value="Winged helix-like DNA-binding domain superfamily/Winged helix DNA-binding domain"/>
    <property type="match status" value="1"/>
</dbReference>
<dbReference type="Pfam" id="PF04545">
    <property type="entry name" value="Sigma70_r4"/>
    <property type="match status" value="1"/>
</dbReference>
<dbReference type="AlphaFoldDB" id="A0A9X2D4G2"/>
<dbReference type="SUPFAM" id="SSF88659">
    <property type="entry name" value="Sigma3 and sigma4 domains of RNA polymerase sigma factors"/>
    <property type="match status" value="1"/>
</dbReference>
<protein>
    <submittedName>
        <fullName evidence="2">SatD family protein</fullName>
    </submittedName>
</protein>
<dbReference type="InterPro" id="IPR007630">
    <property type="entry name" value="RNA_pol_sigma70_r4"/>
</dbReference>
<sequence length="219" mass="22762">MSAVYTVIGDLVGSRDLPDRAAAQKAVGEVLAGVSAIVPGVQPFEATVGDEVQGAFATIGGATRAGLLARLGLLARGVDLRCGYGHGEVTVHEADRRPLLQDGPGWWSAREAVDVLGQPRRSGQRSWYVGPDAGRVVGYLLVRDALVDRLTDRHREMLALAVAGRTQAEVADALGLSRSAVSQAFARGVGAVREAVLLLDAEPGTVEGMDEGVDVGEGA</sequence>
<dbReference type="SMART" id="SM00421">
    <property type="entry name" value="HTH_LUXR"/>
    <property type="match status" value="1"/>
</dbReference>
<dbReference type="InterPro" id="IPR013324">
    <property type="entry name" value="RNA_pol_sigma_r3/r4-like"/>
</dbReference>
<dbReference type="CDD" id="cd06171">
    <property type="entry name" value="Sigma70_r4"/>
    <property type="match status" value="1"/>
</dbReference>
<feature type="domain" description="HTH luxR-type" evidence="1">
    <location>
        <begin position="147"/>
        <end position="199"/>
    </location>
</feature>
<dbReference type="EMBL" id="JAMOIL010000001">
    <property type="protein sequence ID" value="MCM0619095.1"/>
    <property type="molecule type" value="Genomic_DNA"/>
</dbReference>
<dbReference type="RefSeq" id="WP_250825987.1">
    <property type="nucleotide sequence ID" value="NZ_JAMOIL010000001.1"/>
</dbReference>
<dbReference type="GO" id="GO:0006352">
    <property type="term" value="P:DNA-templated transcription initiation"/>
    <property type="evidence" value="ECO:0007669"/>
    <property type="project" value="InterPro"/>
</dbReference>
<gene>
    <name evidence="2" type="ORF">M8330_02150</name>
</gene>
<dbReference type="InterPro" id="IPR032580">
    <property type="entry name" value="SatD"/>
</dbReference>
<reference evidence="2" key="1">
    <citation type="submission" date="2022-05" db="EMBL/GenBank/DDBJ databases">
        <authorList>
            <person name="Tuo L."/>
        </authorList>
    </citation>
    <scope>NUCLEOTIDE SEQUENCE</scope>
    <source>
        <strain evidence="2">BSK12Z-4</strain>
    </source>
</reference>
<comment type="caution">
    <text evidence="2">The sequence shown here is derived from an EMBL/GenBank/DDBJ whole genome shotgun (WGS) entry which is preliminary data.</text>
</comment>
<evidence type="ECO:0000313" key="2">
    <source>
        <dbReference type="EMBL" id="MCM0619095.1"/>
    </source>
</evidence>
<organism evidence="2 3">
    <name type="scientific">Nocardioides bruguierae</name>
    <dbReference type="NCBI Taxonomy" id="2945102"/>
    <lineage>
        <taxon>Bacteria</taxon>
        <taxon>Bacillati</taxon>
        <taxon>Actinomycetota</taxon>
        <taxon>Actinomycetes</taxon>
        <taxon>Propionibacteriales</taxon>
        <taxon>Nocardioidaceae</taxon>
        <taxon>Nocardioides</taxon>
    </lineage>
</organism>
<dbReference type="InterPro" id="IPR000792">
    <property type="entry name" value="Tscrpt_reg_LuxR_C"/>
</dbReference>
<name>A0A9X2D4G2_9ACTN</name>
<proteinExistence type="predicted"/>
<keyword evidence="3" id="KW-1185">Reference proteome</keyword>
<accession>A0A9X2D4G2</accession>
<dbReference type="GO" id="GO:0003700">
    <property type="term" value="F:DNA-binding transcription factor activity"/>
    <property type="evidence" value="ECO:0007669"/>
    <property type="project" value="InterPro"/>
</dbReference>
<dbReference type="Pfam" id="PF16264">
    <property type="entry name" value="SatD"/>
    <property type="match status" value="1"/>
</dbReference>